<proteinExistence type="inferred from homology"/>
<sequence length="107" mass="12033">MSSNSNTILRCTITNIGSTPGREIIQTYVSALLSSISRPSRELRWFVKTKLSSPGKVKWSASVSIKRLSHITGRRGGQWKLEKDEYQVLVGASSVDIRETIEEDFNF</sequence>
<dbReference type="InterPro" id="IPR026891">
    <property type="entry name" value="Fn3-like"/>
</dbReference>
<dbReference type="GeneID" id="30196136"/>
<evidence type="ECO:0000256" key="2">
    <source>
        <dbReference type="ARBA" id="ARBA00005336"/>
    </source>
</evidence>
<dbReference type="RefSeq" id="XP_019029042.1">
    <property type="nucleotide sequence ID" value="XM_019178948.1"/>
</dbReference>
<dbReference type="InterPro" id="IPR013783">
    <property type="entry name" value="Ig-like_fold"/>
</dbReference>
<name>A0A1E3IGH7_9TREE</name>
<dbReference type="PANTHER" id="PTHR42715:SF10">
    <property type="entry name" value="BETA-GLUCOSIDASE"/>
    <property type="match status" value="1"/>
</dbReference>
<gene>
    <name evidence="7" type="ORF">L198_06925</name>
</gene>
<keyword evidence="5" id="KW-0326">Glycosidase</keyword>
<evidence type="ECO:0000256" key="4">
    <source>
        <dbReference type="ARBA" id="ARBA00022801"/>
    </source>
</evidence>
<keyword evidence="8" id="KW-1185">Reference proteome</keyword>
<accession>A0A1E3IGH7</accession>
<keyword evidence="4" id="KW-0378">Hydrolase</keyword>
<dbReference type="InterPro" id="IPR050288">
    <property type="entry name" value="Cellulose_deg_GH3"/>
</dbReference>
<dbReference type="Pfam" id="PF14310">
    <property type="entry name" value="Fn3-like"/>
    <property type="match status" value="1"/>
</dbReference>
<evidence type="ECO:0000259" key="6">
    <source>
        <dbReference type="SMART" id="SM01217"/>
    </source>
</evidence>
<protein>
    <recommendedName>
        <fullName evidence="3">beta-glucosidase</fullName>
        <ecNumber evidence="3">3.2.1.21</ecNumber>
    </recommendedName>
</protein>
<evidence type="ECO:0000256" key="1">
    <source>
        <dbReference type="ARBA" id="ARBA00000448"/>
    </source>
</evidence>
<comment type="catalytic activity">
    <reaction evidence="1">
        <text>Hydrolysis of terminal, non-reducing beta-D-glucosyl residues with release of beta-D-glucose.</text>
        <dbReference type="EC" id="3.2.1.21"/>
    </reaction>
</comment>
<evidence type="ECO:0000256" key="3">
    <source>
        <dbReference type="ARBA" id="ARBA00012744"/>
    </source>
</evidence>
<comment type="similarity">
    <text evidence="2">Belongs to the glycosyl hydrolase 3 family.</text>
</comment>
<evidence type="ECO:0000313" key="8">
    <source>
        <dbReference type="Proteomes" id="UP000094819"/>
    </source>
</evidence>
<dbReference type="SMART" id="SM01217">
    <property type="entry name" value="Fn3_like"/>
    <property type="match status" value="1"/>
</dbReference>
<comment type="caution">
    <text evidence="7">The sequence shown here is derived from an EMBL/GenBank/DDBJ whole genome shotgun (WGS) entry which is preliminary data.</text>
</comment>
<dbReference type="GO" id="GO:0008422">
    <property type="term" value="F:beta-glucosidase activity"/>
    <property type="evidence" value="ECO:0007669"/>
    <property type="project" value="UniProtKB-EC"/>
</dbReference>
<feature type="domain" description="Fibronectin type III-like" evidence="6">
    <location>
        <begin position="23"/>
        <end position="94"/>
    </location>
</feature>
<dbReference type="AlphaFoldDB" id="A0A1E3IGH7"/>
<dbReference type="PANTHER" id="PTHR42715">
    <property type="entry name" value="BETA-GLUCOSIDASE"/>
    <property type="match status" value="1"/>
</dbReference>
<dbReference type="EMBL" id="AWGH01000027">
    <property type="protein sequence ID" value="ODN87699.1"/>
    <property type="molecule type" value="Genomic_DNA"/>
</dbReference>
<dbReference type="Gene3D" id="2.60.40.10">
    <property type="entry name" value="Immunoglobulins"/>
    <property type="match status" value="1"/>
</dbReference>
<organism evidence="7 8">
    <name type="scientific">Cryptococcus wingfieldii CBS 7118</name>
    <dbReference type="NCBI Taxonomy" id="1295528"/>
    <lineage>
        <taxon>Eukaryota</taxon>
        <taxon>Fungi</taxon>
        <taxon>Dikarya</taxon>
        <taxon>Basidiomycota</taxon>
        <taxon>Agaricomycotina</taxon>
        <taxon>Tremellomycetes</taxon>
        <taxon>Tremellales</taxon>
        <taxon>Cryptococcaceae</taxon>
        <taxon>Cryptococcus</taxon>
    </lineage>
</organism>
<evidence type="ECO:0000313" key="7">
    <source>
        <dbReference type="EMBL" id="ODN87699.1"/>
    </source>
</evidence>
<dbReference type="EC" id="3.2.1.21" evidence="3"/>
<dbReference type="Proteomes" id="UP000094819">
    <property type="component" value="Unassembled WGS sequence"/>
</dbReference>
<reference evidence="7 8" key="1">
    <citation type="submission" date="2016-06" db="EMBL/GenBank/DDBJ databases">
        <title>Evolution of pathogenesis and genome organization in the Tremellales.</title>
        <authorList>
            <person name="Cuomo C."/>
            <person name="Litvintseva A."/>
            <person name="Heitman J."/>
            <person name="Chen Y."/>
            <person name="Sun S."/>
            <person name="Springer D."/>
            <person name="Dromer F."/>
            <person name="Young S."/>
            <person name="Zeng Q."/>
            <person name="Chapman S."/>
            <person name="Gujja S."/>
            <person name="Saif S."/>
            <person name="Birren B."/>
        </authorList>
    </citation>
    <scope>NUCLEOTIDE SEQUENCE [LARGE SCALE GENOMIC DNA]</scope>
    <source>
        <strain evidence="7 8">CBS 7118</strain>
    </source>
</reference>
<dbReference type="OrthoDB" id="47059at2759"/>
<evidence type="ECO:0000256" key="5">
    <source>
        <dbReference type="ARBA" id="ARBA00023295"/>
    </source>
</evidence>